<evidence type="ECO:0000313" key="4">
    <source>
        <dbReference type="Proteomes" id="UP000001219"/>
    </source>
</evidence>
<evidence type="ECO:0000313" key="3">
    <source>
        <dbReference type="EMBL" id="ACY23011.1"/>
    </source>
</evidence>
<dbReference type="KEGG" id="gbr:Gbro_3833"/>
<dbReference type="OrthoDB" id="9813282at2"/>
<dbReference type="NCBIfam" id="TIGR00369">
    <property type="entry name" value="unchar_dom_1"/>
    <property type="match status" value="1"/>
</dbReference>
<feature type="domain" description="Thioesterase" evidence="2">
    <location>
        <begin position="214"/>
        <end position="291"/>
    </location>
</feature>
<dbReference type="RefSeq" id="WP_012835514.1">
    <property type="nucleotide sequence ID" value="NC_013441.1"/>
</dbReference>
<dbReference type="AlphaFoldDB" id="D0L381"/>
<gene>
    <name evidence="3" type="ordered locus">Gbro_3833</name>
</gene>
<dbReference type="InterPro" id="IPR029069">
    <property type="entry name" value="HotDog_dom_sf"/>
</dbReference>
<dbReference type="GO" id="GO:0016289">
    <property type="term" value="F:acyl-CoA hydrolase activity"/>
    <property type="evidence" value="ECO:0007669"/>
    <property type="project" value="UniProtKB-ARBA"/>
</dbReference>
<dbReference type="CDD" id="cd03443">
    <property type="entry name" value="PaaI_thioesterase"/>
    <property type="match status" value="1"/>
</dbReference>
<keyword evidence="1" id="KW-0378">Hydrolase</keyword>
<name>D0L381_GORB4</name>
<organism evidence="3 4">
    <name type="scientific">Gordonia bronchialis (strain ATCC 25592 / DSM 43247 / BCRC 13721 / JCM 3198 / KCTC 3076 / NBRC 16047 / NCTC 10667)</name>
    <name type="common">Rhodococcus bronchialis</name>
    <dbReference type="NCBI Taxonomy" id="526226"/>
    <lineage>
        <taxon>Bacteria</taxon>
        <taxon>Bacillati</taxon>
        <taxon>Actinomycetota</taxon>
        <taxon>Actinomycetes</taxon>
        <taxon>Mycobacteriales</taxon>
        <taxon>Gordoniaceae</taxon>
        <taxon>Gordonia</taxon>
    </lineage>
</organism>
<dbReference type="InterPro" id="IPR003736">
    <property type="entry name" value="PAAI_dom"/>
</dbReference>
<accession>D0L381</accession>
<evidence type="ECO:0000259" key="2">
    <source>
        <dbReference type="Pfam" id="PF03061"/>
    </source>
</evidence>
<dbReference type="InterPro" id="IPR006683">
    <property type="entry name" value="Thioestr_dom"/>
</dbReference>
<keyword evidence="4" id="KW-1185">Reference proteome</keyword>
<reference evidence="3 4" key="2">
    <citation type="journal article" date="2010" name="Stand. Genomic Sci.">
        <title>Complete genome sequence of Gordonia bronchialis type strain (3410).</title>
        <authorList>
            <person name="Ivanova N."/>
            <person name="Sikorski J."/>
            <person name="Jando M."/>
            <person name="Lapidus A."/>
            <person name="Nolan M."/>
            <person name="Lucas S."/>
            <person name="Del Rio T.G."/>
            <person name="Tice H."/>
            <person name="Copeland A."/>
            <person name="Cheng J.F."/>
            <person name="Chen F."/>
            <person name="Bruce D."/>
            <person name="Goodwin L."/>
            <person name="Pitluck S."/>
            <person name="Mavromatis K."/>
            <person name="Ovchinnikova G."/>
            <person name="Pati A."/>
            <person name="Chen A."/>
            <person name="Palaniappan K."/>
            <person name="Land M."/>
            <person name="Hauser L."/>
            <person name="Chang Y.J."/>
            <person name="Jeffries C.D."/>
            <person name="Chain P."/>
            <person name="Saunders E."/>
            <person name="Han C."/>
            <person name="Detter J.C."/>
            <person name="Brettin T."/>
            <person name="Rohde M."/>
            <person name="Goker M."/>
            <person name="Bristow J."/>
            <person name="Eisen J.A."/>
            <person name="Markowitz V."/>
            <person name="Hugenholtz P."/>
            <person name="Klenk H.P."/>
            <person name="Kyrpides N.C."/>
        </authorList>
    </citation>
    <scope>NUCLEOTIDE SEQUENCE [LARGE SCALE GENOMIC DNA]</scope>
    <source>
        <strain evidence="4">ATCC 25592 / DSM 43247 / BCRC 13721 / JCM 3198 / KCTC 3076 / NBRC 16047 / NCTC 10667</strain>
    </source>
</reference>
<dbReference type="SUPFAM" id="SSF54637">
    <property type="entry name" value="Thioesterase/thiol ester dehydrase-isomerase"/>
    <property type="match status" value="2"/>
</dbReference>
<reference evidence="4" key="1">
    <citation type="submission" date="2009-10" db="EMBL/GenBank/DDBJ databases">
        <title>The complete chromosome of Gordonia bronchialis DSM 43247.</title>
        <authorList>
            <consortium name="US DOE Joint Genome Institute (JGI-PGF)"/>
            <person name="Lucas S."/>
            <person name="Copeland A."/>
            <person name="Lapidus A."/>
            <person name="Glavina del Rio T."/>
            <person name="Dalin E."/>
            <person name="Tice H."/>
            <person name="Bruce D."/>
            <person name="Goodwin L."/>
            <person name="Pitluck S."/>
            <person name="Kyrpides N."/>
            <person name="Mavromatis K."/>
            <person name="Ivanova N."/>
            <person name="Ovchinnikova G."/>
            <person name="Saunders E."/>
            <person name="Brettin T."/>
            <person name="Detter J.C."/>
            <person name="Han C."/>
            <person name="Larimer F."/>
            <person name="Land M."/>
            <person name="Hauser L."/>
            <person name="Markowitz V."/>
            <person name="Cheng J.-F."/>
            <person name="Hugenholtz P."/>
            <person name="Woyke T."/>
            <person name="Wu D."/>
            <person name="Jando M."/>
            <person name="Schneider S."/>
            <person name="Goeker M."/>
            <person name="Klenk H.-P."/>
            <person name="Eisen J.A."/>
        </authorList>
    </citation>
    <scope>NUCLEOTIDE SEQUENCE [LARGE SCALE GENOMIC DNA]</scope>
    <source>
        <strain evidence="4">ATCC 25592 / DSM 43247 / BCRC 13721 / JCM 3198 / KCTC 3076 / NBRC 16047 / NCTC 10667</strain>
    </source>
</reference>
<dbReference type="HOGENOM" id="CLU_905794_0_0_11"/>
<dbReference type="Gene3D" id="3.10.129.10">
    <property type="entry name" value="Hotdog Thioesterase"/>
    <property type="match status" value="2"/>
</dbReference>
<dbReference type="eggNOG" id="COG2050">
    <property type="taxonomic scope" value="Bacteria"/>
</dbReference>
<dbReference type="STRING" id="526226.Gbro_3833"/>
<evidence type="ECO:0000256" key="1">
    <source>
        <dbReference type="ARBA" id="ARBA00022801"/>
    </source>
</evidence>
<dbReference type="Proteomes" id="UP000001219">
    <property type="component" value="Chromosome"/>
</dbReference>
<sequence length="302" mass="31450">MSPLREPLATFQVGHLERTGHASATGEQQLSARLADHRGRIDLPALGVLFDHLGGIPFQLMNLDTGGFTIQARLSISAQGHVGIGERLTSSAQIATHDDNYATTSVEIRTSSGTVCCVGTARNVVVGRSGEPISADGEAGGDIPDGADADGIRLPEVIDPKLAGRDIVAEIANGTRDAGPLVDLLNCRVEIEGSGADAVLRLRARTEDWMGNMFGTMHGGVIATIVGQAASLAGQVHTAPGQDYSVSDLAVGFYRSPAVHGGEVIAEVVPIKLGRRIGSFDVTLTAHDGMLLSRGTADVRYG</sequence>
<proteinExistence type="predicted"/>
<protein>
    <submittedName>
        <fullName evidence="3">Thioesterase superfamily protein</fullName>
    </submittedName>
</protein>
<dbReference type="EMBL" id="CP001802">
    <property type="protein sequence ID" value="ACY23011.1"/>
    <property type="molecule type" value="Genomic_DNA"/>
</dbReference>
<dbReference type="Pfam" id="PF03061">
    <property type="entry name" value="4HBT"/>
    <property type="match status" value="1"/>
</dbReference>